<dbReference type="PANTHER" id="PTHR23355">
    <property type="entry name" value="RIBONUCLEASE"/>
    <property type="match status" value="1"/>
</dbReference>
<proteinExistence type="predicted"/>
<reference evidence="2" key="1">
    <citation type="submission" date="2016-10" db="EMBL/GenBank/DDBJ databases">
        <authorList>
            <person name="de Groot N.N."/>
        </authorList>
    </citation>
    <scope>NUCLEOTIDE SEQUENCE</scope>
</reference>
<feature type="domain" description="RNB" evidence="1">
    <location>
        <begin position="200"/>
        <end position="521"/>
    </location>
</feature>
<dbReference type="InterPro" id="IPR001900">
    <property type="entry name" value="RNase_II/R"/>
</dbReference>
<evidence type="ECO:0000313" key="2">
    <source>
        <dbReference type="EMBL" id="SFV65216.1"/>
    </source>
</evidence>
<dbReference type="InterPro" id="IPR057293">
    <property type="entry name" value="RNR_OB2"/>
</dbReference>
<dbReference type="GO" id="GO:0005829">
    <property type="term" value="C:cytosol"/>
    <property type="evidence" value="ECO:0007669"/>
    <property type="project" value="TreeGrafter"/>
</dbReference>
<dbReference type="Pfam" id="PF24190">
    <property type="entry name" value="OB_RNR_2nd"/>
    <property type="match status" value="1"/>
</dbReference>
<dbReference type="GO" id="GO:0003723">
    <property type="term" value="F:RNA binding"/>
    <property type="evidence" value="ECO:0007669"/>
    <property type="project" value="InterPro"/>
</dbReference>
<sequence length="634" mass="72727">MSEQDLSTDEQKLTKEWLNKKYLTFKNDTYKFNSKYRGGVLGLVQKGTAYLHVIGENVKDLYIAEIGAATEGDLIIAQRLLGKRGPASAKIAEIVGREENYGVAYIIEKYGHKSLVDIKTEHPVGAELTQDELENYNLGDLFKIDYQEHRVMERLGHIDDPKVDEKIVLAQYNKHDEFDEEVLKIARSFPEVDAKKYPKRKDLRELPFCTIDPVTAKDFDDAIYWDDANSTLYVAIADVSEYVKPFGALDNEAMQRGFSIYLPHRSIPMLPRQLSETLCSLQPHIDRLAYVFEIKLNKETLEVIHSDVYEALMHSDRRFNYEEIDNFFDGKLKAKTHEEELIFDALSKLRVITDRLKAQRLKVGFDFHSVEIEMTLDENTNLIATKASEETPSHALIEDCMLLANKEAAKRYDRGIFRIHEPPSQTKLQTLYQELSAIGMNIEIKPTIKETIESIQKQAREMGIESDVDTLIIRAQMQARYAPLNSGHFGLGFEEYTHFTSPIRRYADLIVHRLLKAIQKGDTKEGSYVLRNIETLAMMISEKEREASTIEAEYKARKYARWANEHLHKDFKAKIIATESELRAELHDEIIGAKLNITNSADVVLFEDVIVRIEKVDIPRARIYAAVVGKANDV</sequence>
<dbReference type="InterPro" id="IPR012340">
    <property type="entry name" value="NA-bd_OB-fold"/>
</dbReference>
<protein>
    <submittedName>
        <fullName evidence="2">3'-to-5' exoribonuclease RNase R</fullName>
    </submittedName>
</protein>
<dbReference type="GO" id="GO:0006402">
    <property type="term" value="P:mRNA catabolic process"/>
    <property type="evidence" value="ECO:0007669"/>
    <property type="project" value="TreeGrafter"/>
</dbReference>
<accession>A0A1W1CHE7</accession>
<dbReference type="SUPFAM" id="SSF50249">
    <property type="entry name" value="Nucleic acid-binding proteins"/>
    <property type="match status" value="1"/>
</dbReference>
<organism evidence="2">
    <name type="scientific">hydrothermal vent metagenome</name>
    <dbReference type="NCBI Taxonomy" id="652676"/>
    <lineage>
        <taxon>unclassified sequences</taxon>
        <taxon>metagenomes</taxon>
        <taxon>ecological metagenomes</taxon>
    </lineage>
</organism>
<dbReference type="InterPro" id="IPR050180">
    <property type="entry name" value="RNR_Ribonuclease"/>
</dbReference>
<dbReference type="SMART" id="SM00955">
    <property type="entry name" value="RNB"/>
    <property type="match status" value="1"/>
</dbReference>
<gene>
    <name evidence="2" type="ORF">MNB_SM-6-1561</name>
</gene>
<dbReference type="Pfam" id="PF00773">
    <property type="entry name" value="RNB"/>
    <property type="match status" value="1"/>
</dbReference>
<dbReference type="PROSITE" id="PS01175">
    <property type="entry name" value="RIBONUCLEASE_II"/>
    <property type="match status" value="1"/>
</dbReference>
<name>A0A1W1CHE7_9ZZZZ</name>
<dbReference type="AlphaFoldDB" id="A0A1W1CHE7"/>
<dbReference type="GO" id="GO:0004540">
    <property type="term" value="F:RNA nuclease activity"/>
    <property type="evidence" value="ECO:0007669"/>
    <property type="project" value="InterPro"/>
</dbReference>
<dbReference type="InterPro" id="IPR022966">
    <property type="entry name" value="RNase_II/R_CS"/>
</dbReference>
<evidence type="ECO:0000259" key="1">
    <source>
        <dbReference type="SMART" id="SM00955"/>
    </source>
</evidence>
<dbReference type="PANTHER" id="PTHR23355:SF9">
    <property type="entry name" value="DIS3-LIKE EXONUCLEASE 2"/>
    <property type="match status" value="1"/>
</dbReference>
<dbReference type="EMBL" id="FPHK01000086">
    <property type="protein sequence ID" value="SFV65216.1"/>
    <property type="molecule type" value="Genomic_DNA"/>
</dbReference>